<dbReference type="GO" id="GO:0006357">
    <property type="term" value="P:regulation of transcription by RNA polymerase II"/>
    <property type="evidence" value="ECO:0000318"/>
    <property type="project" value="GO_Central"/>
</dbReference>
<evidence type="ECO:0000256" key="1">
    <source>
        <dbReference type="ARBA" id="ARBA00004123"/>
    </source>
</evidence>
<name>A0A1U8A2X1_NELNU</name>
<comment type="subcellular location">
    <subcellularLocation>
        <location evidence="1">Nucleus</location>
    </subcellularLocation>
</comment>
<dbReference type="GeneID" id="104596532"/>
<dbReference type="CDD" id="cd04301">
    <property type="entry name" value="NAT_SF"/>
    <property type="match status" value="1"/>
</dbReference>
<feature type="region of interest" description="Disordered" evidence="7">
    <location>
        <begin position="1"/>
        <end position="93"/>
    </location>
</feature>
<feature type="compositionally biased region" description="Basic residues" evidence="7">
    <location>
        <begin position="481"/>
        <end position="496"/>
    </location>
</feature>
<dbReference type="Pfam" id="PF23209">
    <property type="entry name" value="IDM1_C"/>
    <property type="match status" value="1"/>
</dbReference>
<keyword evidence="2" id="KW-0479">Metal-binding</keyword>
<dbReference type="Pfam" id="PF22970">
    <property type="entry name" value="DUF7028"/>
    <property type="match status" value="1"/>
</dbReference>
<evidence type="ECO:0000256" key="4">
    <source>
        <dbReference type="ARBA" id="ARBA00022833"/>
    </source>
</evidence>
<dbReference type="CDD" id="cd15532">
    <property type="entry name" value="PHD2_CHD_II"/>
    <property type="match status" value="1"/>
</dbReference>
<evidence type="ECO:0000313" key="9">
    <source>
        <dbReference type="Proteomes" id="UP000189703"/>
    </source>
</evidence>
<dbReference type="PANTHER" id="PTHR46309:SF1">
    <property type="entry name" value="PHD FINGER PROTEIN 12"/>
    <property type="match status" value="1"/>
</dbReference>
<keyword evidence="3 6" id="KW-0863">Zinc-finger</keyword>
<dbReference type="GO" id="GO:0003714">
    <property type="term" value="F:transcription corepressor activity"/>
    <property type="evidence" value="ECO:0000318"/>
    <property type="project" value="GO_Central"/>
</dbReference>
<dbReference type="KEGG" id="nnu:104596532"/>
<dbReference type="PROSITE" id="PS50016">
    <property type="entry name" value="ZF_PHD_2"/>
    <property type="match status" value="1"/>
</dbReference>
<dbReference type="InterPro" id="IPR019787">
    <property type="entry name" value="Znf_PHD-finger"/>
</dbReference>
<keyword evidence="5" id="KW-0539">Nucleus</keyword>
<dbReference type="SUPFAM" id="SSF55729">
    <property type="entry name" value="Acyl-CoA N-acyltransferases (Nat)"/>
    <property type="match status" value="1"/>
</dbReference>
<dbReference type="SUPFAM" id="SSF57903">
    <property type="entry name" value="FYVE/PHD zinc finger"/>
    <property type="match status" value="1"/>
</dbReference>
<dbReference type="Pfam" id="PF16135">
    <property type="entry name" value="TDBD"/>
    <property type="match status" value="1"/>
</dbReference>
<proteinExistence type="predicted"/>
<feature type="domain" description="PHD-type" evidence="8">
    <location>
        <begin position="768"/>
        <end position="813"/>
    </location>
</feature>
<gene>
    <name evidence="10 11" type="primary">LOC104596532</name>
</gene>
<dbReference type="GO" id="GO:0008270">
    <property type="term" value="F:zinc ion binding"/>
    <property type="evidence" value="ECO:0007669"/>
    <property type="project" value="UniProtKB-KW"/>
</dbReference>
<keyword evidence="4" id="KW-0862">Zinc</keyword>
<dbReference type="InterPro" id="IPR056511">
    <property type="entry name" value="IDM1_C"/>
</dbReference>
<evidence type="ECO:0000313" key="11">
    <source>
        <dbReference type="RefSeq" id="XP_010256033.1"/>
    </source>
</evidence>
<organism evidence="9 11">
    <name type="scientific">Nelumbo nucifera</name>
    <name type="common">Sacred lotus</name>
    <dbReference type="NCBI Taxonomy" id="4432"/>
    <lineage>
        <taxon>Eukaryota</taxon>
        <taxon>Viridiplantae</taxon>
        <taxon>Streptophyta</taxon>
        <taxon>Embryophyta</taxon>
        <taxon>Tracheophyta</taxon>
        <taxon>Spermatophyta</taxon>
        <taxon>Magnoliopsida</taxon>
        <taxon>Proteales</taxon>
        <taxon>Nelumbonaceae</taxon>
        <taxon>Nelumbo</taxon>
    </lineage>
</organism>
<dbReference type="STRING" id="4432.A0A1U8A2X1"/>
<evidence type="ECO:0000259" key="8">
    <source>
        <dbReference type="PROSITE" id="PS50016"/>
    </source>
</evidence>
<dbReference type="SMART" id="SM00249">
    <property type="entry name" value="PHD"/>
    <property type="match status" value="2"/>
</dbReference>
<protein>
    <submittedName>
        <fullName evidence="10 11">Uncharacterized protein LOC104596532 isoform X1</fullName>
    </submittedName>
</protein>
<dbReference type="RefSeq" id="XP_010256033.1">
    <property type="nucleotide sequence ID" value="XM_010257731.2"/>
</dbReference>
<evidence type="ECO:0000256" key="2">
    <source>
        <dbReference type="ARBA" id="ARBA00022723"/>
    </source>
</evidence>
<evidence type="ECO:0000256" key="6">
    <source>
        <dbReference type="PROSITE-ProRule" id="PRU00146"/>
    </source>
</evidence>
<sequence length="1328" mass="147080">MKEGLVSGNSSGRLEKDRVPSGRLIVKKRGGATSYGGSSGRKVFDSKKEKKRPRLILSDSDSDKGLVVSPRRKMLCGTSRESNGSAAPKKSGGCYFNREEIEVDRNRVKPEPVKHREDSKIGRNDFFEDEIERKGSRMDVFEYTDDDDIDLQKPKREKLDYDDEDDDFDMGGLKHLTPSGRRMEFENGGNINIMFDKRKKTNSDRINSLLIENNREADHLGQSRFEMKKEDGSFCPVGLPKEKQRVSCDETIRVQGKNGVLKVIVNKKKKVVNAERITSHCQVKENKKSSVSADTSNCSTSYKASPFPKRKCSGKPSSFVKLENNQRNMRKLSSPKNSKVHDWKRGDSDTSSRLVQKKVDTCSSKKEVSIKGDKILTSENFPSSEAKDGERKCGTEKQLLRNQIRDMLINAGWTIDYRPRRDKNYNDSVYINPTGTAYWSIVNAYYALKTQFEDEESEGKPHGSSFHFTPIPDEVLGKLTRQTRKKREKEMKKKRKEERGNKNVQRASRKKSAKNKHSVESTDSGTNDEKLSSLIKKGGRLLKGKIKKNIGIGKNAKGISQSQKSSFSKEAGYVNGEMLIHEEGKLTGLSHKGVPREDGKLIGTSYKGMLKPFEVHKPYIPSNALDAKKNKRQGGYALLVRRSNKGESPDSDDFIPYAGKRTVLSWLVDSGAIPLSGKVQYMNRRRTRVMLEGWITRDGIHCGCCSKILSVSKFEIHAGSKLRQPFQNIFVENGSSLLQCQLDAWNKQENSAFRGFHFVDLDGDDPNDDTCGICGDGGDLICCDGCPSTFHQSCLDIQILPKGDWHCPNCSCKICDVSGDTTSERDSAPISALLTCSLCERKYHHSCIQEKDAVPVDSSYPCTSFCGKKCNQIFQKLQKLLGVKHDLEAGFSWTLIRRSDVDSDTSVRGLPLRTECNSKLAVALAVMDECFLPIFDRRSGINLIHNVLYNCGSNLNRLNYGGFYTIILERGDEIISAASIRIHGTRLAEMPFIGTRHIYRRQGMCRRLLNAVQSALQSLNVMKLIIPAIPELMHTWTVVFGFEPLNESHRKEMKSMNMLVFPGTDLLQKVLLKHESAEGNVHMADAKPIDAEANTNFVPEVTKNSDVSKVDGDLGVSDEGASNACEVTKNSDVSKVDGDLGVSDEGVSNACDTKNSDVSKVDGDLGVSDEGVSNACDTKNSDVSKVDGDLGVSDEGVVSNSCEEAKNSDVSKVGGDFGVSDEGVVSNACEVSEEVDTVRTPVMHDALDPPCGSMLHVCEDATLRNSEESDVVKSLHSEVTHDELALDSKAAGIENAHEVTTEAAAVEPDRECSGETEIHNTSEVCVDC</sequence>
<dbReference type="InterPro" id="IPR032308">
    <property type="entry name" value="TDBD"/>
</dbReference>
<dbReference type="FunFam" id="3.30.40.10:FF:000465">
    <property type="entry name" value="Increased DNA methylation 1"/>
    <property type="match status" value="1"/>
</dbReference>
<keyword evidence="9" id="KW-1185">Reference proteome</keyword>
<dbReference type="PANTHER" id="PTHR46309">
    <property type="entry name" value="PHD FINGER PROTEIN 12"/>
    <property type="match status" value="1"/>
</dbReference>
<dbReference type="eggNOG" id="ENOG502QV7S">
    <property type="taxonomic scope" value="Eukaryota"/>
</dbReference>
<dbReference type="Pfam" id="PF00628">
    <property type="entry name" value="PHD"/>
    <property type="match status" value="1"/>
</dbReference>
<dbReference type="Proteomes" id="UP000189703">
    <property type="component" value="Unplaced"/>
</dbReference>
<evidence type="ECO:0000256" key="7">
    <source>
        <dbReference type="SAM" id="MobiDB-lite"/>
    </source>
</evidence>
<feature type="region of interest" description="Disordered" evidence="7">
    <location>
        <begin position="327"/>
        <end position="351"/>
    </location>
</feature>
<dbReference type="InterPro" id="IPR042163">
    <property type="entry name" value="PHF12"/>
</dbReference>
<dbReference type="InterPro" id="IPR016181">
    <property type="entry name" value="Acyl_CoA_acyltransferase"/>
</dbReference>
<evidence type="ECO:0000313" key="10">
    <source>
        <dbReference type="RefSeq" id="XP_010256032.1"/>
    </source>
</evidence>
<dbReference type="InterPro" id="IPR013083">
    <property type="entry name" value="Znf_RING/FYVE/PHD"/>
</dbReference>
<feature type="compositionally biased region" description="Basic and acidic residues" evidence="7">
    <location>
        <begin position="339"/>
        <end position="350"/>
    </location>
</feature>
<dbReference type="InterPro" id="IPR011011">
    <property type="entry name" value="Znf_FYVE_PHD"/>
</dbReference>
<evidence type="ECO:0000256" key="3">
    <source>
        <dbReference type="ARBA" id="ARBA00022771"/>
    </source>
</evidence>
<feature type="region of interest" description="Disordered" evidence="7">
    <location>
        <begin position="456"/>
        <end position="532"/>
    </location>
</feature>
<accession>A0A1U8A2X1</accession>
<dbReference type="InterPro" id="IPR001965">
    <property type="entry name" value="Znf_PHD"/>
</dbReference>
<dbReference type="OrthoDB" id="429143at2759"/>
<evidence type="ECO:0000256" key="5">
    <source>
        <dbReference type="ARBA" id="ARBA00023242"/>
    </source>
</evidence>
<dbReference type="GO" id="GO:0005634">
    <property type="term" value="C:nucleus"/>
    <property type="evidence" value="ECO:0000318"/>
    <property type="project" value="GO_Central"/>
</dbReference>
<dbReference type="InterPro" id="IPR054292">
    <property type="entry name" value="DUF7028"/>
</dbReference>
<dbReference type="RefSeq" id="XP_010256032.1">
    <property type="nucleotide sequence ID" value="XM_010257730.2"/>
</dbReference>
<dbReference type="Gene3D" id="3.30.40.10">
    <property type="entry name" value="Zinc/RING finger domain, C3HC4 (zinc finger)"/>
    <property type="match status" value="1"/>
</dbReference>
<reference evidence="10 11" key="1">
    <citation type="submission" date="2025-04" db="UniProtKB">
        <authorList>
            <consortium name="RefSeq"/>
        </authorList>
    </citation>
    <scope>IDENTIFICATION</scope>
</reference>
<feature type="compositionally biased region" description="Basic residues" evidence="7">
    <location>
        <begin position="507"/>
        <end position="516"/>
    </location>
</feature>